<evidence type="ECO:0000313" key="3">
    <source>
        <dbReference type="EMBL" id="RYJ43363.1"/>
    </source>
</evidence>
<dbReference type="PIRSF" id="PIRSF018266">
    <property type="entry name" value="FecR"/>
    <property type="match status" value="1"/>
</dbReference>
<dbReference type="RefSeq" id="WP_129750836.1">
    <property type="nucleotide sequence ID" value="NZ_JUIW01000005.1"/>
</dbReference>
<dbReference type="Pfam" id="PF04773">
    <property type="entry name" value="FecR"/>
    <property type="match status" value="1"/>
</dbReference>
<dbReference type="InterPro" id="IPR032508">
    <property type="entry name" value="FecR_C"/>
</dbReference>
<dbReference type="AlphaFoldDB" id="A0A444WC27"/>
<dbReference type="Gene3D" id="2.60.120.1440">
    <property type="match status" value="1"/>
</dbReference>
<organism evidence="3 4">
    <name type="scientific">Flavobacterium beibuense</name>
    <dbReference type="NCBI Taxonomy" id="657326"/>
    <lineage>
        <taxon>Bacteria</taxon>
        <taxon>Pseudomonadati</taxon>
        <taxon>Bacteroidota</taxon>
        <taxon>Flavobacteriia</taxon>
        <taxon>Flavobacteriales</taxon>
        <taxon>Flavobacteriaceae</taxon>
        <taxon>Flavobacterium</taxon>
    </lineage>
</organism>
<feature type="domain" description="FecR protein" evidence="1">
    <location>
        <begin position="106"/>
        <end position="195"/>
    </location>
</feature>
<sequence>MKKEDLIQLVEKYAADTCTAEERNTVEAYFKNLQETGEDIPDYLLDQKRDYIFNTIITQTNTAKVKKLPVWKQAMRVAASLLIIAALALSYNLLTKETPTITELAAKGEKKEVLLHDGSIVVLNSNSSITYPEEFGKTREVMLEGEAYFKVHRNTQQPFIVKAGTVDVKVLGTSFNINAYDTLNTKVSVLTGKVQVTDPTGKKVYLIKNQQAEYTEKKDFKLSQENSNDGIAWTQNTIMLKETTLGETAQILENWYNVTIQFEDKDLEKLTISGKFKDEKLENILESIAFLKQVKIDYLTKNQIIIKRNIHN</sequence>
<dbReference type="PANTHER" id="PTHR30273:SF2">
    <property type="entry name" value="PROTEIN FECR"/>
    <property type="match status" value="1"/>
</dbReference>
<gene>
    <name evidence="3" type="ORF">NU09_1701</name>
</gene>
<dbReference type="InterPro" id="IPR012373">
    <property type="entry name" value="Ferrdict_sens_TM"/>
</dbReference>
<proteinExistence type="predicted"/>
<feature type="domain" description="Protein FecR C-terminal" evidence="2">
    <location>
        <begin position="238"/>
        <end position="306"/>
    </location>
</feature>
<reference evidence="3 4" key="1">
    <citation type="submission" date="2014-12" db="EMBL/GenBank/DDBJ databases">
        <title>Genome sequence of Flavobacterium beibuense RSKm HC5.</title>
        <authorList>
            <person name="Kim J.F."/>
            <person name="Song J.Y."/>
            <person name="Kwak M.-J."/>
            <person name="Lee S.-W."/>
        </authorList>
    </citation>
    <scope>NUCLEOTIDE SEQUENCE [LARGE SCALE GENOMIC DNA]</scope>
    <source>
        <strain evidence="3 4">RSKm HC5</strain>
    </source>
</reference>
<dbReference type="GO" id="GO:0016989">
    <property type="term" value="F:sigma factor antagonist activity"/>
    <property type="evidence" value="ECO:0007669"/>
    <property type="project" value="TreeGrafter"/>
</dbReference>
<evidence type="ECO:0000259" key="1">
    <source>
        <dbReference type="Pfam" id="PF04773"/>
    </source>
</evidence>
<dbReference type="Gene3D" id="3.55.50.30">
    <property type="match status" value="1"/>
</dbReference>
<protein>
    <submittedName>
        <fullName evidence="3">Putative anti-sigma factor</fullName>
    </submittedName>
</protein>
<evidence type="ECO:0000259" key="2">
    <source>
        <dbReference type="Pfam" id="PF16344"/>
    </source>
</evidence>
<accession>A0A444WC27</accession>
<keyword evidence="4" id="KW-1185">Reference proteome</keyword>
<dbReference type="OrthoDB" id="704021at2"/>
<dbReference type="InterPro" id="IPR006860">
    <property type="entry name" value="FecR"/>
</dbReference>
<dbReference type="Proteomes" id="UP000289775">
    <property type="component" value="Unassembled WGS sequence"/>
</dbReference>
<evidence type="ECO:0000313" key="4">
    <source>
        <dbReference type="Proteomes" id="UP000289775"/>
    </source>
</evidence>
<dbReference type="Pfam" id="PF16344">
    <property type="entry name" value="FecR_C"/>
    <property type="match status" value="1"/>
</dbReference>
<dbReference type="EMBL" id="JUIW01000005">
    <property type="protein sequence ID" value="RYJ43363.1"/>
    <property type="molecule type" value="Genomic_DNA"/>
</dbReference>
<dbReference type="PANTHER" id="PTHR30273">
    <property type="entry name" value="PERIPLASMIC SIGNAL SENSOR AND SIGMA FACTOR ACTIVATOR FECR-RELATED"/>
    <property type="match status" value="1"/>
</dbReference>
<comment type="caution">
    <text evidence="3">The sequence shown here is derived from an EMBL/GenBank/DDBJ whole genome shotgun (WGS) entry which is preliminary data.</text>
</comment>
<name>A0A444WC27_9FLAO</name>